<dbReference type="GO" id="GO:0005886">
    <property type="term" value="C:plasma membrane"/>
    <property type="evidence" value="ECO:0007669"/>
    <property type="project" value="UniProtKB-SubCell"/>
</dbReference>
<evidence type="ECO:0000256" key="10">
    <source>
        <dbReference type="ARBA" id="ARBA00023125"/>
    </source>
</evidence>
<accession>A0A9D7SR98</accession>
<evidence type="ECO:0000256" key="11">
    <source>
        <dbReference type="ARBA" id="ARBA00023136"/>
    </source>
</evidence>
<comment type="similarity">
    <text evidence="2">Belongs to the FtsK/SpoIIIE/SftA family.</text>
</comment>
<evidence type="ECO:0000313" key="18">
    <source>
        <dbReference type="Proteomes" id="UP000808337"/>
    </source>
</evidence>
<evidence type="ECO:0000313" key="17">
    <source>
        <dbReference type="EMBL" id="MBK9981618.1"/>
    </source>
</evidence>
<dbReference type="Pfam" id="PF13491">
    <property type="entry name" value="FtsK_4TM"/>
    <property type="match status" value="1"/>
</dbReference>
<dbReference type="Pfam" id="PF01580">
    <property type="entry name" value="FtsK_SpoIIIE"/>
    <property type="match status" value="1"/>
</dbReference>
<evidence type="ECO:0000259" key="16">
    <source>
        <dbReference type="PROSITE" id="PS50901"/>
    </source>
</evidence>
<comment type="subcellular location">
    <subcellularLocation>
        <location evidence="1">Cell membrane</location>
        <topology evidence="1">Multi-pass membrane protein</topology>
    </subcellularLocation>
</comment>
<gene>
    <name evidence="17" type="ORF">IPP15_04210</name>
</gene>
<dbReference type="InterPro" id="IPR036388">
    <property type="entry name" value="WH-like_DNA-bd_sf"/>
</dbReference>
<dbReference type="InterPro" id="IPR036390">
    <property type="entry name" value="WH_DNA-bd_sf"/>
</dbReference>
<dbReference type="InterPro" id="IPR002543">
    <property type="entry name" value="FtsK_dom"/>
</dbReference>
<feature type="transmembrane region" description="Helical" evidence="15">
    <location>
        <begin position="37"/>
        <end position="58"/>
    </location>
</feature>
<dbReference type="InterPro" id="IPR050206">
    <property type="entry name" value="FtsK/SpoIIIE/SftA"/>
</dbReference>
<dbReference type="SUPFAM" id="SSF52540">
    <property type="entry name" value="P-loop containing nucleoside triphosphate hydrolases"/>
    <property type="match status" value="1"/>
</dbReference>
<evidence type="ECO:0000256" key="12">
    <source>
        <dbReference type="ARBA" id="ARBA00023306"/>
    </source>
</evidence>
<dbReference type="GO" id="GO:0007059">
    <property type="term" value="P:chromosome segregation"/>
    <property type="evidence" value="ECO:0007669"/>
    <property type="project" value="UniProtKB-KW"/>
</dbReference>
<proteinExistence type="inferred from homology"/>
<comment type="caution">
    <text evidence="17">The sequence shown here is derived from an EMBL/GenBank/DDBJ whole genome shotgun (WGS) entry which is preliminary data.</text>
</comment>
<dbReference type="EMBL" id="JADKGY010000001">
    <property type="protein sequence ID" value="MBK9981618.1"/>
    <property type="molecule type" value="Genomic_DNA"/>
</dbReference>
<evidence type="ECO:0000256" key="3">
    <source>
        <dbReference type="ARBA" id="ARBA00022475"/>
    </source>
</evidence>
<dbReference type="GO" id="GO:0005524">
    <property type="term" value="F:ATP binding"/>
    <property type="evidence" value="ECO:0007669"/>
    <property type="project" value="UniProtKB-UniRule"/>
</dbReference>
<keyword evidence="9 15" id="KW-1133">Transmembrane helix</keyword>
<dbReference type="SMART" id="SM00843">
    <property type="entry name" value="Ftsk_gamma"/>
    <property type="match status" value="1"/>
</dbReference>
<evidence type="ECO:0000256" key="6">
    <source>
        <dbReference type="ARBA" id="ARBA00022741"/>
    </source>
</evidence>
<evidence type="ECO:0000256" key="4">
    <source>
        <dbReference type="ARBA" id="ARBA00022618"/>
    </source>
</evidence>
<dbReference type="AlphaFoldDB" id="A0A9D7SR98"/>
<evidence type="ECO:0000256" key="2">
    <source>
        <dbReference type="ARBA" id="ARBA00006474"/>
    </source>
</evidence>
<keyword evidence="8 13" id="KW-0067">ATP-binding</keyword>
<dbReference type="Pfam" id="PF17854">
    <property type="entry name" value="FtsK_alpha"/>
    <property type="match status" value="1"/>
</dbReference>
<dbReference type="InterPro" id="IPR025199">
    <property type="entry name" value="FtsK_4TM"/>
</dbReference>
<evidence type="ECO:0000256" key="8">
    <source>
        <dbReference type="ARBA" id="ARBA00022840"/>
    </source>
</evidence>
<dbReference type="InterPro" id="IPR027417">
    <property type="entry name" value="P-loop_NTPase"/>
</dbReference>
<protein>
    <submittedName>
        <fullName evidence="17">DNA translocase FtsK</fullName>
    </submittedName>
</protein>
<feature type="transmembrane region" description="Helical" evidence="15">
    <location>
        <begin position="173"/>
        <end position="193"/>
    </location>
</feature>
<dbReference type="SUPFAM" id="SSF46785">
    <property type="entry name" value="Winged helix' DNA-binding domain"/>
    <property type="match status" value="1"/>
</dbReference>
<organism evidence="17 18">
    <name type="scientific">Candidatus Opimibacter skivensis</name>
    <dbReference type="NCBI Taxonomy" id="2982028"/>
    <lineage>
        <taxon>Bacteria</taxon>
        <taxon>Pseudomonadati</taxon>
        <taxon>Bacteroidota</taxon>
        <taxon>Saprospiria</taxon>
        <taxon>Saprospirales</taxon>
        <taxon>Saprospiraceae</taxon>
        <taxon>Candidatus Opimibacter</taxon>
    </lineage>
</organism>
<dbReference type="PANTHER" id="PTHR22683:SF41">
    <property type="entry name" value="DNA TRANSLOCASE FTSK"/>
    <property type="match status" value="1"/>
</dbReference>
<feature type="transmembrane region" description="Helical" evidence="15">
    <location>
        <begin position="137"/>
        <end position="158"/>
    </location>
</feature>
<keyword evidence="6 13" id="KW-0547">Nucleotide-binding</keyword>
<feature type="transmembrane region" description="Helical" evidence="15">
    <location>
        <begin position="97"/>
        <end position="116"/>
    </location>
</feature>
<dbReference type="Gene3D" id="1.10.10.10">
    <property type="entry name" value="Winged helix-like DNA-binding domain superfamily/Winged helix DNA-binding domain"/>
    <property type="match status" value="1"/>
</dbReference>
<keyword evidence="5 15" id="KW-0812">Transmembrane</keyword>
<dbReference type="Gene3D" id="3.30.980.40">
    <property type="match status" value="1"/>
</dbReference>
<dbReference type="PANTHER" id="PTHR22683">
    <property type="entry name" value="SPORULATION PROTEIN RELATED"/>
    <property type="match status" value="1"/>
</dbReference>
<dbReference type="Proteomes" id="UP000808337">
    <property type="component" value="Unassembled WGS sequence"/>
</dbReference>
<sequence>MSIFVPKSKKPGATARTKSKKGSAKPSLLKDKRLPKLVGATFVLIGIFVLVSGVSYLFTWKIDQDKILNNPFSALGEGDLILANWLGRLGAVVGNGLIYWGFGFTSLVLPVLLIGLGLRQMVGATLTTWYTRAGKSVLAMVYCSMLFSFIFSSANFPWGGAFGDSTTDWLSKFMGNIGVALALLFVLAITFIIQFNPSFAWKGEFLAMPDIKVPSWKLSWSELGLDFFKKKKETVTDPESASETGDEGEEDEDEILQPGFLTKFMKENDVQNPRLDSLRDIDDLEALELEMTDLSTDYIAPDKIKPTLEIEGLSNAADIADSFSEAHIPPTFSGVQDKVFLMDQENDEHSEPYDPTLDLSSYIPPELELLLEYPDEKIQIDRAEVEANKDQIIETLLNYKIEITKIRATIGPTVTLYEIIPKPGIRISKIKNLEDDIALSLSALGIRIIAPIPGKGTIGIEVPNKRKQIVSLKEVLASDKFITGKMDLPIALGKTISNEVFVADLAKMPHLLIAGATGQGKSVGINTVLMSLLYRKHPSQLKLVLIDPKKVELFPYAKLANHFLAFLPDQKEPIVTETKKVIYTLNSLCIEMDDRYDLLKKAHSRNLKEYNEKFVNRQLNPLKGHRFMPFIVLVIDEFADLIMTAGKEVEMPIARLAQLARAVGIHLIIATQRPSVNIITGVIKANFPARLAYKVASKVDSRTILDMGGAEQLIGQGDMLLSIGSNMIRLQCAFVDTPEVESVINHISDQQGYAEPYYLPEFVGDDEKIQGSDGMTYADLDDMFEDAARLVIQNQHGSTSMIQRRLKLGYNRAGRIMDQLESVGIVGPAEGSKPRDVLLYTETDLDGLIQRIRTKN</sequence>
<dbReference type="InterPro" id="IPR018541">
    <property type="entry name" value="Ftsk_gamma"/>
</dbReference>
<evidence type="ECO:0000256" key="5">
    <source>
        <dbReference type="ARBA" id="ARBA00022692"/>
    </source>
</evidence>
<feature type="domain" description="FtsK" evidence="16">
    <location>
        <begin position="497"/>
        <end position="702"/>
    </location>
</feature>
<keyword evidence="12" id="KW-0131">Cell cycle</keyword>
<evidence type="ECO:0000256" key="15">
    <source>
        <dbReference type="SAM" id="Phobius"/>
    </source>
</evidence>
<keyword evidence="3" id="KW-1003">Cell membrane</keyword>
<keyword evidence="4" id="KW-0132">Cell division</keyword>
<evidence type="ECO:0000256" key="9">
    <source>
        <dbReference type="ARBA" id="ARBA00022989"/>
    </source>
</evidence>
<dbReference type="Pfam" id="PF09397">
    <property type="entry name" value="FtsK_gamma"/>
    <property type="match status" value="1"/>
</dbReference>
<dbReference type="GO" id="GO:0003677">
    <property type="term" value="F:DNA binding"/>
    <property type="evidence" value="ECO:0007669"/>
    <property type="project" value="UniProtKB-KW"/>
</dbReference>
<evidence type="ECO:0000256" key="14">
    <source>
        <dbReference type="SAM" id="MobiDB-lite"/>
    </source>
</evidence>
<evidence type="ECO:0000256" key="7">
    <source>
        <dbReference type="ARBA" id="ARBA00022829"/>
    </source>
</evidence>
<reference evidence="17 18" key="1">
    <citation type="submission" date="2020-10" db="EMBL/GenBank/DDBJ databases">
        <title>Connecting structure to function with the recovery of over 1000 high-quality activated sludge metagenome-assembled genomes encoding full-length rRNA genes using long-read sequencing.</title>
        <authorList>
            <person name="Singleton C.M."/>
            <person name="Petriglieri F."/>
            <person name="Kristensen J.M."/>
            <person name="Kirkegaard R.H."/>
            <person name="Michaelsen T.Y."/>
            <person name="Andersen M.H."/>
            <person name="Karst S.M."/>
            <person name="Dueholm M.S."/>
            <person name="Nielsen P.H."/>
            <person name="Albertsen M."/>
        </authorList>
    </citation>
    <scope>NUCLEOTIDE SEQUENCE [LARGE SCALE GENOMIC DNA]</scope>
    <source>
        <strain evidence="17">Ribe_18-Q3-R11-54_MAXAC.273</strain>
    </source>
</reference>
<dbReference type="InterPro" id="IPR041027">
    <property type="entry name" value="FtsK_alpha"/>
</dbReference>
<keyword evidence="7" id="KW-0159">Chromosome partition</keyword>
<evidence type="ECO:0000256" key="13">
    <source>
        <dbReference type="PROSITE-ProRule" id="PRU00289"/>
    </source>
</evidence>
<keyword evidence="10" id="KW-0238">DNA-binding</keyword>
<evidence type="ECO:0000256" key="1">
    <source>
        <dbReference type="ARBA" id="ARBA00004651"/>
    </source>
</evidence>
<dbReference type="GO" id="GO:0051301">
    <property type="term" value="P:cell division"/>
    <property type="evidence" value="ECO:0007669"/>
    <property type="project" value="UniProtKB-KW"/>
</dbReference>
<name>A0A9D7SR98_9BACT</name>
<dbReference type="PROSITE" id="PS50901">
    <property type="entry name" value="FTSK"/>
    <property type="match status" value="1"/>
</dbReference>
<dbReference type="Gene3D" id="3.40.50.300">
    <property type="entry name" value="P-loop containing nucleotide triphosphate hydrolases"/>
    <property type="match status" value="1"/>
</dbReference>
<keyword evidence="11 15" id="KW-0472">Membrane</keyword>
<feature type="binding site" evidence="13">
    <location>
        <begin position="515"/>
        <end position="522"/>
    </location>
    <ligand>
        <name>ATP</name>
        <dbReference type="ChEBI" id="CHEBI:30616"/>
    </ligand>
</feature>
<feature type="region of interest" description="Disordered" evidence="14">
    <location>
        <begin position="1"/>
        <end position="26"/>
    </location>
</feature>